<evidence type="ECO:0000313" key="1">
    <source>
        <dbReference type="EMBL" id="SEM80936.1"/>
    </source>
</evidence>
<protein>
    <submittedName>
        <fullName evidence="1">Uncharacterized protein</fullName>
    </submittedName>
</protein>
<proteinExistence type="predicted"/>
<evidence type="ECO:0000313" key="2">
    <source>
        <dbReference type="Proteomes" id="UP000199459"/>
    </source>
</evidence>
<accession>A0A1H8BDV4</accession>
<name>A0A1H8BDV4_9PROT</name>
<dbReference type="AlphaFoldDB" id="A0A1H8BDV4"/>
<dbReference type="Proteomes" id="UP000199459">
    <property type="component" value="Unassembled WGS sequence"/>
</dbReference>
<reference evidence="1 2" key="1">
    <citation type="submission" date="2016-10" db="EMBL/GenBank/DDBJ databases">
        <authorList>
            <person name="de Groot N.N."/>
        </authorList>
    </citation>
    <scope>NUCLEOTIDE SEQUENCE [LARGE SCALE GENOMIC DNA]</scope>
    <source>
        <strain evidence="1 2">Nm22</strain>
    </source>
</reference>
<gene>
    <name evidence="1" type="ORF">SAMN05216325_102223</name>
</gene>
<organism evidence="1 2">
    <name type="scientific">Nitrosomonas marina</name>
    <dbReference type="NCBI Taxonomy" id="917"/>
    <lineage>
        <taxon>Bacteria</taxon>
        <taxon>Pseudomonadati</taxon>
        <taxon>Pseudomonadota</taxon>
        <taxon>Betaproteobacteria</taxon>
        <taxon>Nitrosomonadales</taxon>
        <taxon>Nitrosomonadaceae</taxon>
        <taxon>Nitrosomonas</taxon>
    </lineage>
</organism>
<dbReference type="EMBL" id="FOCP01000002">
    <property type="protein sequence ID" value="SEM80936.1"/>
    <property type="molecule type" value="Genomic_DNA"/>
</dbReference>
<sequence>MAARMVNLFESACLVICKWLGRPPCALRLRNWITKVAWTSNYLDRWFLSVLHFYMTFFRQWCAQKAGMVGVIKKSFVRET</sequence>